<dbReference type="InterPro" id="IPR029069">
    <property type="entry name" value="HotDog_dom_sf"/>
</dbReference>
<reference evidence="3 4" key="1">
    <citation type="submission" date="2019-02" db="EMBL/GenBank/DDBJ databases">
        <title>Deep-cultivation of Planctomycetes and their phenomic and genomic characterization uncovers novel biology.</title>
        <authorList>
            <person name="Wiegand S."/>
            <person name="Jogler M."/>
            <person name="Boedeker C."/>
            <person name="Pinto D."/>
            <person name="Vollmers J."/>
            <person name="Rivas-Marin E."/>
            <person name="Kohn T."/>
            <person name="Peeters S.H."/>
            <person name="Heuer A."/>
            <person name="Rast P."/>
            <person name="Oberbeckmann S."/>
            <person name="Bunk B."/>
            <person name="Jeske O."/>
            <person name="Meyerdierks A."/>
            <person name="Storesund J.E."/>
            <person name="Kallscheuer N."/>
            <person name="Luecker S."/>
            <person name="Lage O.M."/>
            <person name="Pohl T."/>
            <person name="Merkel B.J."/>
            <person name="Hornburger P."/>
            <person name="Mueller R.-W."/>
            <person name="Bruemmer F."/>
            <person name="Labrenz M."/>
            <person name="Spormann A.M."/>
            <person name="Op Den Camp H."/>
            <person name="Overmann J."/>
            <person name="Amann R."/>
            <person name="Jetten M.S.M."/>
            <person name="Mascher T."/>
            <person name="Medema M.H."/>
            <person name="Devos D.P."/>
            <person name="Kaster A.-K."/>
            <person name="Ovreas L."/>
            <person name="Rohde M."/>
            <person name="Galperin M.Y."/>
            <person name="Jogler C."/>
        </authorList>
    </citation>
    <scope>NUCLEOTIDE SEQUENCE [LARGE SCALE GENOMIC DNA]</scope>
    <source>
        <strain evidence="3 4">Pla100</strain>
    </source>
</reference>
<dbReference type="Proteomes" id="UP000316213">
    <property type="component" value="Unassembled WGS sequence"/>
</dbReference>
<evidence type="ECO:0000313" key="4">
    <source>
        <dbReference type="Proteomes" id="UP000316213"/>
    </source>
</evidence>
<name>A0A5C6ASR0_9BACT</name>
<dbReference type="GO" id="GO:0047617">
    <property type="term" value="F:fatty acyl-CoA hydrolase activity"/>
    <property type="evidence" value="ECO:0007669"/>
    <property type="project" value="TreeGrafter"/>
</dbReference>
<keyword evidence="2" id="KW-0378">Hydrolase</keyword>
<sequence>MNDAWFDFHHTVTIDEVDAQQHVHNLRYLQWTLWAARDHNAAIGWDAQAALEAGFGWVVRDHEITYRVAAVAHDEIVVRTWISQTNRYACVRNAMIYRPSDKRLLSKASTRWVYIDLKRHRALEVPKLAIEGYQICEKIPPAPW</sequence>
<keyword evidence="4" id="KW-1185">Reference proteome</keyword>
<dbReference type="EMBL" id="SJPM01000002">
    <property type="protein sequence ID" value="TWU02022.1"/>
    <property type="molecule type" value="Genomic_DNA"/>
</dbReference>
<evidence type="ECO:0000256" key="2">
    <source>
        <dbReference type="ARBA" id="ARBA00022801"/>
    </source>
</evidence>
<dbReference type="Pfam" id="PF13279">
    <property type="entry name" value="4HBT_2"/>
    <property type="match status" value="1"/>
</dbReference>
<dbReference type="PANTHER" id="PTHR31793">
    <property type="entry name" value="4-HYDROXYBENZOYL-COA THIOESTERASE FAMILY MEMBER"/>
    <property type="match status" value="1"/>
</dbReference>
<organism evidence="3 4">
    <name type="scientific">Neorhodopirellula pilleata</name>
    <dbReference type="NCBI Taxonomy" id="2714738"/>
    <lineage>
        <taxon>Bacteria</taxon>
        <taxon>Pseudomonadati</taxon>
        <taxon>Planctomycetota</taxon>
        <taxon>Planctomycetia</taxon>
        <taxon>Pirellulales</taxon>
        <taxon>Pirellulaceae</taxon>
        <taxon>Neorhodopirellula</taxon>
    </lineage>
</organism>
<dbReference type="OrthoDB" id="9801517at2"/>
<evidence type="ECO:0000256" key="1">
    <source>
        <dbReference type="ARBA" id="ARBA00005953"/>
    </source>
</evidence>
<dbReference type="CDD" id="cd00586">
    <property type="entry name" value="4HBT"/>
    <property type="match status" value="1"/>
</dbReference>
<dbReference type="InterPro" id="IPR050563">
    <property type="entry name" value="4-hydroxybenzoyl-CoA_TE"/>
</dbReference>
<proteinExistence type="inferred from homology"/>
<gene>
    <name evidence="3" type="ORF">Pla100_17580</name>
</gene>
<protein>
    <submittedName>
        <fullName evidence="3">Acyl-ACP thioesterase</fullName>
    </submittedName>
</protein>
<dbReference type="SUPFAM" id="SSF54637">
    <property type="entry name" value="Thioesterase/thiol ester dehydrase-isomerase"/>
    <property type="match status" value="1"/>
</dbReference>
<dbReference type="PANTHER" id="PTHR31793:SF27">
    <property type="entry name" value="NOVEL THIOESTERASE SUPERFAMILY DOMAIN AND SAPOSIN A-TYPE DOMAIN CONTAINING PROTEIN (0610012H03RIK)"/>
    <property type="match status" value="1"/>
</dbReference>
<dbReference type="AlphaFoldDB" id="A0A5C6ASR0"/>
<comment type="similarity">
    <text evidence="1">Belongs to the 4-hydroxybenzoyl-CoA thioesterase family.</text>
</comment>
<evidence type="ECO:0000313" key="3">
    <source>
        <dbReference type="EMBL" id="TWU02022.1"/>
    </source>
</evidence>
<accession>A0A5C6ASR0</accession>
<comment type="caution">
    <text evidence="3">The sequence shown here is derived from an EMBL/GenBank/DDBJ whole genome shotgun (WGS) entry which is preliminary data.</text>
</comment>
<dbReference type="Gene3D" id="3.10.129.10">
    <property type="entry name" value="Hotdog Thioesterase"/>
    <property type="match status" value="1"/>
</dbReference>
<dbReference type="RefSeq" id="WP_146577203.1">
    <property type="nucleotide sequence ID" value="NZ_SJPM01000002.1"/>
</dbReference>